<accession>A0A4R2QE62</accession>
<dbReference type="PANTHER" id="PTHR33154:SF33">
    <property type="entry name" value="TRANSCRIPTIONAL REPRESSOR SDPR"/>
    <property type="match status" value="1"/>
</dbReference>
<reference evidence="6 7" key="1">
    <citation type="submission" date="2019-03" db="EMBL/GenBank/DDBJ databases">
        <title>Genomic Encyclopedia of Type Strains, Phase IV (KMG-IV): sequencing the most valuable type-strain genomes for metagenomic binning, comparative biology and taxonomic classification.</title>
        <authorList>
            <person name="Goeker M."/>
        </authorList>
    </citation>
    <scope>NUCLEOTIDE SEQUENCE [LARGE SCALE GENOMIC DNA]</scope>
    <source>
        <strain evidence="6 7">DSM 45765</strain>
    </source>
</reference>
<dbReference type="InterPro" id="IPR036388">
    <property type="entry name" value="WH-like_DNA-bd_sf"/>
</dbReference>
<dbReference type="AlphaFoldDB" id="A0A4R2QE62"/>
<dbReference type="InterPro" id="IPR001845">
    <property type="entry name" value="HTH_ArsR_DNA-bd_dom"/>
</dbReference>
<keyword evidence="3" id="KW-0804">Transcription</keyword>
<dbReference type="SMART" id="SM00418">
    <property type="entry name" value="HTH_ARSR"/>
    <property type="match status" value="1"/>
</dbReference>
<feature type="region of interest" description="Disordered" evidence="4">
    <location>
        <begin position="1"/>
        <end position="26"/>
    </location>
</feature>
<evidence type="ECO:0000256" key="2">
    <source>
        <dbReference type="ARBA" id="ARBA00023125"/>
    </source>
</evidence>
<dbReference type="Pfam" id="PF12840">
    <property type="entry name" value="HTH_20"/>
    <property type="match status" value="1"/>
</dbReference>
<gene>
    <name evidence="6" type="ORF">EV191_112168</name>
</gene>
<dbReference type="InterPro" id="IPR011991">
    <property type="entry name" value="ArsR-like_HTH"/>
</dbReference>
<dbReference type="InterPro" id="IPR036390">
    <property type="entry name" value="WH_DNA-bd_sf"/>
</dbReference>
<dbReference type="SUPFAM" id="SSF46785">
    <property type="entry name" value="Winged helix' DNA-binding domain"/>
    <property type="match status" value="1"/>
</dbReference>
<dbReference type="CDD" id="cd00090">
    <property type="entry name" value="HTH_ARSR"/>
    <property type="match status" value="1"/>
</dbReference>
<dbReference type="Proteomes" id="UP000294911">
    <property type="component" value="Unassembled WGS sequence"/>
</dbReference>
<evidence type="ECO:0000256" key="1">
    <source>
        <dbReference type="ARBA" id="ARBA00023015"/>
    </source>
</evidence>
<dbReference type="InterPro" id="IPR051081">
    <property type="entry name" value="HTH_MetalResp_TranReg"/>
</dbReference>
<dbReference type="PANTHER" id="PTHR33154">
    <property type="entry name" value="TRANSCRIPTIONAL REGULATOR, ARSR FAMILY"/>
    <property type="match status" value="1"/>
</dbReference>
<protein>
    <submittedName>
        <fullName evidence="6">ArsR family transcriptional regulator</fullName>
    </submittedName>
</protein>
<feature type="domain" description="HTH arsR-type" evidence="5">
    <location>
        <begin position="30"/>
        <end position="106"/>
    </location>
</feature>
<evidence type="ECO:0000259" key="5">
    <source>
        <dbReference type="SMART" id="SM00418"/>
    </source>
</evidence>
<name>A0A4R2QE62_9PSEU</name>
<evidence type="ECO:0000313" key="7">
    <source>
        <dbReference type="Proteomes" id="UP000294911"/>
    </source>
</evidence>
<dbReference type="GO" id="GO:0003700">
    <property type="term" value="F:DNA-binding transcription factor activity"/>
    <property type="evidence" value="ECO:0007669"/>
    <property type="project" value="InterPro"/>
</dbReference>
<sequence length="208" mass="23266">MHLDGLGRAAHYRNMSSEKNRSEGVGADPRALRALAHPVRLDLLYLLQREGPLTATRAAELLDLTPKVCSYHLGLLGKHGIIEETGAGSGRARPWRVAERDINYHHRPDEEPAMTHAQDAFASTMLARDRQVIETFIVQRHQLPNTWRNVATMSSNPLRLTPEQLRELRTELHAVLERYQAISQTPDPNAQPVHAALYAVPALNSGKD</sequence>
<keyword evidence="7" id="KW-1185">Reference proteome</keyword>
<dbReference type="GO" id="GO:0003677">
    <property type="term" value="F:DNA binding"/>
    <property type="evidence" value="ECO:0007669"/>
    <property type="project" value="UniProtKB-KW"/>
</dbReference>
<dbReference type="EMBL" id="SLXQ01000012">
    <property type="protein sequence ID" value="TCP47372.1"/>
    <property type="molecule type" value="Genomic_DNA"/>
</dbReference>
<evidence type="ECO:0000313" key="6">
    <source>
        <dbReference type="EMBL" id="TCP47372.1"/>
    </source>
</evidence>
<proteinExistence type="predicted"/>
<evidence type="ECO:0000256" key="3">
    <source>
        <dbReference type="ARBA" id="ARBA00023163"/>
    </source>
</evidence>
<keyword evidence="1" id="KW-0805">Transcription regulation</keyword>
<dbReference type="Gene3D" id="1.10.10.10">
    <property type="entry name" value="Winged helix-like DNA-binding domain superfamily/Winged helix DNA-binding domain"/>
    <property type="match status" value="1"/>
</dbReference>
<organism evidence="6 7">
    <name type="scientific">Tamaricihabitans halophyticus</name>
    <dbReference type="NCBI Taxonomy" id="1262583"/>
    <lineage>
        <taxon>Bacteria</taxon>
        <taxon>Bacillati</taxon>
        <taxon>Actinomycetota</taxon>
        <taxon>Actinomycetes</taxon>
        <taxon>Pseudonocardiales</taxon>
        <taxon>Pseudonocardiaceae</taxon>
        <taxon>Tamaricihabitans</taxon>
    </lineage>
</organism>
<comment type="caution">
    <text evidence="6">The sequence shown here is derived from an EMBL/GenBank/DDBJ whole genome shotgun (WGS) entry which is preliminary data.</text>
</comment>
<keyword evidence="2" id="KW-0238">DNA-binding</keyword>
<evidence type="ECO:0000256" key="4">
    <source>
        <dbReference type="SAM" id="MobiDB-lite"/>
    </source>
</evidence>